<name>A0A8H7E2W4_9EURO</name>
<comment type="caution">
    <text evidence="3">The sequence shown here is derived from an EMBL/GenBank/DDBJ whole genome shotgun (WGS) entry which is preliminary data.</text>
</comment>
<feature type="compositionally biased region" description="Polar residues" evidence="1">
    <location>
        <begin position="937"/>
        <end position="949"/>
    </location>
</feature>
<feature type="region of interest" description="Disordered" evidence="1">
    <location>
        <begin position="1013"/>
        <end position="1065"/>
    </location>
</feature>
<sequence length="1065" mass="125484">MPPSPSASDHGKELTNLSDQDVELLHQIVLRAQQRHDVRKRPKRALFEAYEKVFAENGLDTRQDRACLRIVLQLGEPQIPGDLLYDKFEYVLRQIGVQLAFGDDDLPAHNDYEGTARAKPTDETIENRSHLHTSPRRPTRRASFTSIHDITSQQIRQSKSRQLSRASESRLQDERAPLAIQQQNIASLQMLHEAQQSKQRRYSHSSTSPKRHGVKDVYRRGLYVPKDQLSRDGRPEAHLEGRVLQRYSQDEVSTDSELERPPWKLYPQETFYHPSSMDLDRHAEVFSDVRLRNLQKNLLHRWIRYARERSEHIRALELQAVTKDFLTLKRQALDFWRAAHEQKRQRGREERFFERLHNRAGQAYDLYLLTKSFTHWIQITAAAVAKTNAARRKFLFTKYFNAWYEFTVTNELKAERHGLKAPLNLVRKRAAQYYRDQIHALEVYHANLTKYVFWRWFREWCERAAPRYREQQLQRRTFNKWLWAYRENRARQFGADTGFVRRSLQKFFRTWATKARIDVAGYHQADSFRKSRLLGTPLTHWHAEARLRPVANMVLRMRDWRIARSQFSIWQLRTRMVFRADAVNRMRTLQNAYSAWNELLRSQTLAARVNERIVAEALYKWVIAQRYALMIRIIQRRQKRNTLQFFHTGTREKWQILLRQEAKVVDARKQHVMELTLGRWKNRMTVVRAYARMALDFYDPKLKQDTIEAIRLKLLAKQKLETWAKNARFYFLMTRYLAVLRAASAERKKARERAAHARMRRKCKMNLARGVLYLWSHKCSENAGMSKKGEEVYNRKMKFLQHRLLDVWQKTASQRKAEDIETSTRYERRLLDRSLGMLLDTSRHLYSLQSRADQFYHLKMSEMCSAQLRKFSMRAFEMRRREQDADAMRDRHWNKHLRNILRHWVSRTQSSVYQGMISNAPTERRQEKEPTDAGYATASNEDQPQSANENDLGATRKAEEWTAFEADLLEGSDWVASLDNEPLATSTPMPTPGYLNTPSKRAARAKALANLSTTPVTPFRPPFAARLRAGNGNSLGQGQATTARRGGPEFKSARGSNVRNAEEDD</sequence>
<accession>A0A8H7E2W4</accession>
<feature type="compositionally biased region" description="Polar residues" evidence="1">
    <location>
        <begin position="1031"/>
        <end position="1042"/>
    </location>
</feature>
<evidence type="ECO:0000313" key="4">
    <source>
        <dbReference type="Proteomes" id="UP000606974"/>
    </source>
</evidence>
<keyword evidence="4" id="KW-1185">Reference proteome</keyword>
<feature type="region of interest" description="Disordered" evidence="1">
    <location>
        <begin position="918"/>
        <end position="953"/>
    </location>
</feature>
<feature type="compositionally biased region" description="Polar residues" evidence="1">
    <location>
        <begin position="142"/>
        <end position="166"/>
    </location>
</feature>
<feature type="compositionally biased region" description="Basic residues" evidence="1">
    <location>
        <begin position="130"/>
        <end position="140"/>
    </location>
</feature>
<evidence type="ECO:0000259" key="2">
    <source>
        <dbReference type="Pfam" id="PF08457"/>
    </source>
</evidence>
<protein>
    <recommendedName>
        <fullName evidence="2">Sfi1 spindle body domain-containing protein</fullName>
    </recommendedName>
</protein>
<organism evidence="3 4">
    <name type="scientific">Endocarpon pusillum</name>
    <dbReference type="NCBI Taxonomy" id="364733"/>
    <lineage>
        <taxon>Eukaryota</taxon>
        <taxon>Fungi</taxon>
        <taxon>Dikarya</taxon>
        <taxon>Ascomycota</taxon>
        <taxon>Pezizomycotina</taxon>
        <taxon>Eurotiomycetes</taxon>
        <taxon>Chaetothyriomycetidae</taxon>
        <taxon>Verrucariales</taxon>
        <taxon>Verrucariaceae</taxon>
        <taxon>Endocarpon</taxon>
    </lineage>
</organism>
<gene>
    <name evidence="3" type="ORF">GJ744_012207</name>
</gene>
<feature type="compositionally biased region" description="Basic and acidic residues" evidence="1">
    <location>
        <begin position="167"/>
        <end position="176"/>
    </location>
</feature>
<feature type="compositionally biased region" description="Basic and acidic residues" evidence="1">
    <location>
        <begin position="110"/>
        <end position="129"/>
    </location>
</feature>
<reference evidence="3" key="1">
    <citation type="submission" date="2020-02" db="EMBL/GenBank/DDBJ databases">
        <authorList>
            <person name="Palmer J.M."/>
        </authorList>
    </citation>
    <scope>NUCLEOTIDE SEQUENCE</scope>
    <source>
        <strain evidence="3">EPUS1.4</strain>
        <tissue evidence="3">Thallus</tissue>
    </source>
</reference>
<evidence type="ECO:0000256" key="1">
    <source>
        <dbReference type="SAM" id="MobiDB-lite"/>
    </source>
</evidence>
<dbReference type="Pfam" id="PF08457">
    <property type="entry name" value="Sfi1"/>
    <property type="match status" value="1"/>
</dbReference>
<dbReference type="AlphaFoldDB" id="A0A8H7E2W4"/>
<feature type="region of interest" description="Disordered" evidence="1">
    <location>
        <begin position="110"/>
        <end position="177"/>
    </location>
</feature>
<dbReference type="OrthoDB" id="5215300at2759"/>
<feature type="domain" description="Sfi1 spindle body" evidence="2">
    <location>
        <begin position="341"/>
        <end position="908"/>
    </location>
</feature>
<dbReference type="InterPro" id="IPR013665">
    <property type="entry name" value="Sfi1_dom"/>
</dbReference>
<feature type="compositionally biased region" description="Basic residues" evidence="1">
    <location>
        <begin position="198"/>
        <end position="212"/>
    </location>
</feature>
<evidence type="ECO:0000313" key="3">
    <source>
        <dbReference type="EMBL" id="KAF7506143.1"/>
    </source>
</evidence>
<proteinExistence type="predicted"/>
<dbReference type="Proteomes" id="UP000606974">
    <property type="component" value="Unassembled WGS sequence"/>
</dbReference>
<feature type="region of interest" description="Disordered" evidence="1">
    <location>
        <begin position="192"/>
        <end position="212"/>
    </location>
</feature>
<feature type="compositionally biased region" description="Basic and acidic residues" evidence="1">
    <location>
        <begin position="922"/>
        <end position="931"/>
    </location>
</feature>
<dbReference type="EMBL" id="JAACFV010000093">
    <property type="protein sequence ID" value="KAF7506143.1"/>
    <property type="molecule type" value="Genomic_DNA"/>
</dbReference>